<reference evidence="1" key="1">
    <citation type="thesis" date="2020" institute="ProQuest LLC" country="789 East Eisenhower Parkway, Ann Arbor, MI, USA">
        <title>Comparative Genomics and Chromosome Evolution.</title>
        <authorList>
            <person name="Mudd A.B."/>
        </authorList>
    </citation>
    <scope>NUCLEOTIDE SEQUENCE</scope>
    <source>
        <strain evidence="1">HN-11 Male</strain>
        <tissue evidence="1">Kidney and liver</tissue>
    </source>
</reference>
<name>A0A8J6EK68_ELECQ</name>
<organism evidence="1 2">
    <name type="scientific">Eleutherodactylus coqui</name>
    <name type="common">Puerto Rican coqui</name>
    <dbReference type="NCBI Taxonomy" id="57060"/>
    <lineage>
        <taxon>Eukaryota</taxon>
        <taxon>Metazoa</taxon>
        <taxon>Chordata</taxon>
        <taxon>Craniata</taxon>
        <taxon>Vertebrata</taxon>
        <taxon>Euteleostomi</taxon>
        <taxon>Amphibia</taxon>
        <taxon>Batrachia</taxon>
        <taxon>Anura</taxon>
        <taxon>Neobatrachia</taxon>
        <taxon>Hyloidea</taxon>
        <taxon>Eleutherodactylidae</taxon>
        <taxon>Eleutherodactylinae</taxon>
        <taxon>Eleutherodactylus</taxon>
        <taxon>Eleutherodactylus</taxon>
    </lineage>
</organism>
<dbReference type="AlphaFoldDB" id="A0A8J6EK68"/>
<dbReference type="Proteomes" id="UP000770717">
    <property type="component" value="Unassembled WGS sequence"/>
</dbReference>
<proteinExistence type="predicted"/>
<keyword evidence="2" id="KW-1185">Reference proteome</keyword>
<evidence type="ECO:0000313" key="1">
    <source>
        <dbReference type="EMBL" id="KAG9470476.1"/>
    </source>
</evidence>
<protein>
    <submittedName>
        <fullName evidence="1">Uncharacterized protein</fullName>
    </submittedName>
</protein>
<accession>A0A8J6EK68</accession>
<sequence>MLAKKTEKLCGPHHPNTFLNPVSHPFSLSLGADSPSLTGQSYFHTCFLHTICQSRRADYNQPRRRRGEQTSTGSSRIIWKWGYMLMWPLPFLYGGPCCIPKHRAVKKNPLAVANRISV</sequence>
<comment type="caution">
    <text evidence="1">The sequence shown here is derived from an EMBL/GenBank/DDBJ whole genome shotgun (WGS) entry which is preliminary data.</text>
</comment>
<dbReference type="EMBL" id="WNTK01000276">
    <property type="protein sequence ID" value="KAG9470476.1"/>
    <property type="molecule type" value="Genomic_DNA"/>
</dbReference>
<gene>
    <name evidence="1" type="ORF">GDO78_017667</name>
</gene>
<evidence type="ECO:0000313" key="2">
    <source>
        <dbReference type="Proteomes" id="UP000770717"/>
    </source>
</evidence>